<dbReference type="RefSeq" id="XP_005757911.1">
    <property type="nucleotide sequence ID" value="XM_005757854.1"/>
</dbReference>
<sequence length="449" mass="50562">MITPPATGRRCRIVKPAFALSGRWCRIVMPAFALTLLVVGLMLGAERRSNVKSRIHVRPPLLNESMQEFLVRRGYPFEDHEVLTPDGYILSLQRIPNPGAMPVLLVHGNFFDAWAWISGPNERSPGQQLYEAGFDVWLANNRGTPYGRRHVTLGEGREVDQNAKFWNWTYSTLARNDCPAIVAKVLHETGAERINYVGWSRGTNQAFIAMQDPALKAYFERHINIATMIAPVTYSKHTSSLSLQSLAAARAFDLLHRVWPYGFLSTDADYKPLNWLVQTVCLATGGAVCELVKEQMFGPSPYDDMEVISMGFFSNFPAGTAVKDVQHFMQGVGSGEARFQDFDYGSRDNLAEYGTAAPPRFNLTAIQTPLAFFRGGSTHTLGTHVRENDVYTEIRDHTKMVQELAPGVLKYDKTFRGFSHCTWAGGNAASWQMWWPDFLRVLKRDWRAS</sequence>
<proteinExistence type="inferred from homology"/>
<reference evidence="10" key="1">
    <citation type="journal article" date="2013" name="Nature">
        <title>Pan genome of the phytoplankton Emiliania underpins its global distribution.</title>
        <authorList>
            <person name="Read B.A."/>
            <person name="Kegel J."/>
            <person name="Klute M.J."/>
            <person name="Kuo A."/>
            <person name="Lefebvre S.C."/>
            <person name="Maumus F."/>
            <person name="Mayer C."/>
            <person name="Miller J."/>
            <person name="Monier A."/>
            <person name="Salamov A."/>
            <person name="Young J."/>
            <person name="Aguilar M."/>
            <person name="Claverie J.M."/>
            <person name="Frickenhaus S."/>
            <person name="Gonzalez K."/>
            <person name="Herman E.K."/>
            <person name="Lin Y.C."/>
            <person name="Napier J."/>
            <person name="Ogata H."/>
            <person name="Sarno A.F."/>
            <person name="Shmutz J."/>
            <person name="Schroeder D."/>
            <person name="de Vargas C."/>
            <person name="Verret F."/>
            <person name="von Dassow P."/>
            <person name="Valentin K."/>
            <person name="Van de Peer Y."/>
            <person name="Wheeler G."/>
            <person name="Dacks J.B."/>
            <person name="Delwiche C.F."/>
            <person name="Dyhrman S.T."/>
            <person name="Glockner G."/>
            <person name="John U."/>
            <person name="Richards T."/>
            <person name="Worden A.Z."/>
            <person name="Zhang X."/>
            <person name="Grigoriev I.V."/>
            <person name="Allen A.E."/>
            <person name="Bidle K."/>
            <person name="Borodovsky M."/>
            <person name="Bowler C."/>
            <person name="Brownlee C."/>
            <person name="Cock J.M."/>
            <person name="Elias M."/>
            <person name="Gladyshev V.N."/>
            <person name="Groth M."/>
            <person name="Guda C."/>
            <person name="Hadaegh A."/>
            <person name="Iglesias-Rodriguez M.D."/>
            <person name="Jenkins J."/>
            <person name="Jones B.M."/>
            <person name="Lawson T."/>
            <person name="Leese F."/>
            <person name="Lindquist E."/>
            <person name="Lobanov A."/>
            <person name="Lomsadze A."/>
            <person name="Malik S.B."/>
            <person name="Marsh M.E."/>
            <person name="Mackinder L."/>
            <person name="Mock T."/>
            <person name="Mueller-Roeber B."/>
            <person name="Pagarete A."/>
            <person name="Parker M."/>
            <person name="Probert I."/>
            <person name="Quesneville H."/>
            <person name="Raines C."/>
            <person name="Rensing S.A."/>
            <person name="Riano-Pachon D.M."/>
            <person name="Richier S."/>
            <person name="Rokitta S."/>
            <person name="Shiraiwa Y."/>
            <person name="Soanes D.M."/>
            <person name="van der Giezen M."/>
            <person name="Wahlund T.M."/>
            <person name="Williams B."/>
            <person name="Wilson W."/>
            <person name="Wolfe G."/>
            <person name="Wurch L.L."/>
        </authorList>
    </citation>
    <scope>NUCLEOTIDE SEQUENCE</scope>
</reference>
<evidence type="ECO:0000256" key="5">
    <source>
        <dbReference type="ARBA" id="ARBA00023098"/>
    </source>
</evidence>
<reference evidence="9" key="2">
    <citation type="submission" date="2024-10" db="UniProtKB">
        <authorList>
            <consortium name="EnsemblProtists"/>
        </authorList>
    </citation>
    <scope>IDENTIFICATION</scope>
</reference>
<evidence type="ECO:0000256" key="6">
    <source>
        <dbReference type="ARBA" id="ARBA00023180"/>
    </source>
</evidence>
<evidence type="ECO:0000256" key="4">
    <source>
        <dbReference type="ARBA" id="ARBA00022963"/>
    </source>
</evidence>
<evidence type="ECO:0000256" key="2">
    <source>
        <dbReference type="ARBA" id="ARBA00022729"/>
    </source>
</evidence>
<evidence type="ECO:0000259" key="8">
    <source>
        <dbReference type="Pfam" id="PF04083"/>
    </source>
</evidence>
<dbReference type="OMA" id="LPYNYAD"/>
<dbReference type="PANTHER" id="PTHR11005">
    <property type="entry name" value="LYSOSOMAL ACID LIPASE-RELATED"/>
    <property type="match status" value="1"/>
</dbReference>
<dbReference type="GeneID" id="17251369"/>
<keyword evidence="7" id="KW-1133">Transmembrane helix</keyword>
<dbReference type="GO" id="GO:0016787">
    <property type="term" value="F:hydrolase activity"/>
    <property type="evidence" value="ECO:0007669"/>
    <property type="project" value="UniProtKB-KW"/>
</dbReference>
<dbReference type="Pfam" id="PF04083">
    <property type="entry name" value="Abhydro_lipase"/>
    <property type="match status" value="1"/>
</dbReference>
<dbReference type="eggNOG" id="KOG2624">
    <property type="taxonomic scope" value="Eukaryota"/>
</dbReference>
<dbReference type="InterPro" id="IPR006693">
    <property type="entry name" value="AB_hydrolase_lipase"/>
</dbReference>
<organism evidence="9 10">
    <name type="scientific">Emiliania huxleyi (strain CCMP1516)</name>
    <dbReference type="NCBI Taxonomy" id="280463"/>
    <lineage>
        <taxon>Eukaryota</taxon>
        <taxon>Haptista</taxon>
        <taxon>Haptophyta</taxon>
        <taxon>Prymnesiophyceae</taxon>
        <taxon>Isochrysidales</taxon>
        <taxon>Noelaerhabdaceae</taxon>
        <taxon>Emiliania</taxon>
    </lineage>
</organism>
<evidence type="ECO:0000313" key="10">
    <source>
        <dbReference type="Proteomes" id="UP000013827"/>
    </source>
</evidence>
<comment type="similarity">
    <text evidence="1">Belongs to the AB hydrolase superfamily. Lipase family.</text>
</comment>
<dbReference type="InterPro" id="IPR029058">
    <property type="entry name" value="AB_hydrolase_fold"/>
</dbReference>
<dbReference type="FunFam" id="3.40.50.1820:FF:000057">
    <property type="entry name" value="Lipase"/>
    <property type="match status" value="1"/>
</dbReference>
<evidence type="ECO:0000256" key="7">
    <source>
        <dbReference type="SAM" id="Phobius"/>
    </source>
</evidence>
<accession>A0A0D3I2J7</accession>
<dbReference type="GO" id="GO:0016042">
    <property type="term" value="P:lipid catabolic process"/>
    <property type="evidence" value="ECO:0007669"/>
    <property type="project" value="UniProtKB-KW"/>
</dbReference>
<dbReference type="EnsemblProtists" id="EOD05482">
    <property type="protein sequence ID" value="EOD05482"/>
    <property type="gene ID" value="EMIHUDRAFT_462014"/>
</dbReference>
<evidence type="ECO:0000256" key="3">
    <source>
        <dbReference type="ARBA" id="ARBA00022801"/>
    </source>
</evidence>
<dbReference type="Gene3D" id="3.40.50.1820">
    <property type="entry name" value="alpha/beta hydrolase"/>
    <property type="match status" value="1"/>
</dbReference>
<keyword evidence="10" id="KW-1185">Reference proteome</keyword>
<dbReference type="STRING" id="2903.R1B8H5"/>
<keyword evidence="3" id="KW-0378">Hydrolase</keyword>
<name>A0A0D3I2J7_EMIH1</name>
<keyword evidence="7" id="KW-0812">Transmembrane</keyword>
<dbReference type="SUPFAM" id="SSF53474">
    <property type="entry name" value="alpha/beta-Hydrolases"/>
    <property type="match status" value="1"/>
</dbReference>
<evidence type="ECO:0000256" key="1">
    <source>
        <dbReference type="ARBA" id="ARBA00010701"/>
    </source>
</evidence>
<keyword evidence="5" id="KW-0443">Lipid metabolism</keyword>
<keyword evidence="4" id="KW-0442">Lipid degradation</keyword>
<evidence type="ECO:0000313" key="9">
    <source>
        <dbReference type="EnsemblProtists" id="EOD05482"/>
    </source>
</evidence>
<dbReference type="PaxDb" id="2903-EOD05482"/>
<feature type="transmembrane region" description="Helical" evidence="7">
    <location>
        <begin position="27"/>
        <end position="45"/>
    </location>
</feature>
<keyword evidence="7" id="KW-0472">Membrane</keyword>
<feature type="domain" description="Partial AB-hydrolase lipase" evidence="8">
    <location>
        <begin position="67"/>
        <end position="118"/>
    </location>
</feature>
<keyword evidence="6" id="KW-0325">Glycoprotein</keyword>
<keyword evidence="2" id="KW-0732">Signal</keyword>
<protein>
    <recommendedName>
        <fullName evidence="8">Partial AB-hydrolase lipase domain-containing protein</fullName>
    </recommendedName>
</protein>
<dbReference type="AlphaFoldDB" id="A0A0D3I2J7"/>
<dbReference type="KEGG" id="ehx:EMIHUDRAFT_462014"/>
<dbReference type="HOGENOM" id="CLU_010974_0_3_1"/>
<dbReference type="Proteomes" id="UP000013827">
    <property type="component" value="Unassembled WGS sequence"/>
</dbReference>